<feature type="region of interest" description="Disordered" evidence="1">
    <location>
        <begin position="103"/>
        <end position="163"/>
    </location>
</feature>
<evidence type="ECO:0000313" key="2">
    <source>
        <dbReference type="EMBL" id="KAB7495077.1"/>
    </source>
</evidence>
<proteinExistence type="predicted"/>
<sequence length="173" mass="19143">QPEQMRSTAFYDQRKILPSPSEYASVGTMSGIPPQQFGMHQLNPAQYMSQTYGAGGSSKTLSAYSQYGMNPCIKAPSAGGISRAPTMGARTPLPVRDLLGALLTESSEEDPDRPYQLPRPKSRSSVLDNDDFYFDPDDMMTSHPRSQYLPPLPSSPPPPVPYQFDQFFKSKFP</sequence>
<gene>
    <name evidence="2" type="ORF">Anas_09060</name>
</gene>
<keyword evidence="3" id="KW-1185">Reference proteome</keyword>
<feature type="compositionally biased region" description="Acidic residues" evidence="1">
    <location>
        <begin position="128"/>
        <end position="138"/>
    </location>
</feature>
<feature type="non-terminal residue" evidence="2">
    <location>
        <position position="1"/>
    </location>
</feature>
<reference evidence="2 3" key="1">
    <citation type="journal article" date="2019" name="PLoS Biol.">
        <title>Sex chromosomes control vertical transmission of feminizing Wolbachia symbionts in an isopod.</title>
        <authorList>
            <person name="Becking T."/>
            <person name="Chebbi M.A."/>
            <person name="Giraud I."/>
            <person name="Moumen B."/>
            <person name="Laverre T."/>
            <person name="Caubet Y."/>
            <person name="Peccoud J."/>
            <person name="Gilbert C."/>
            <person name="Cordaux R."/>
        </authorList>
    </citation>
    <scope>NUCLEOTIDE SEQUENCE [LARGE SCALE GENOMIC DNA]</scope>
    <source>
        <strain evidence="2">ANa2</strain>
        <tissue evidence="2">Whole body excluding digestive tract and cuticle</tissue>
    </source>
</reference>
<dbReference type="AlphaFoldDB" id="A0A5N5SM94"/>
<name>A0A5N5SM94_9CRUS</name>
<protein>
    <submittedName>
        <fullName evidence="2">Uncharacterized protein</fullName>
    </submittedName>
</protein>
<evidence type="ECO:0000313" key="3">
    <source>
        <dbReference type="Proteomes" id="UP000326759"/>
    </source>
</evidence>
<feature type="compositionally biased region" description="Pro residues" evidence="1">
    <location>
        <begin position="150"/>
        <end position="161"/>
    </location>
</feature>
<accession>A0A5N5SM94</accession>
<organism evidence="2 3">
    <name type="scientific">Armadillidium nasatum</name>
    <dbReference type="NCBI Taxonomy" id="96803"/>
    <lineage>
        <taxon>Eukaryota</taxon>
        <taxon>Metazoa</taxon>
        <taxon>Ecdysozoa</taxon>
        <taxon>Arthropoda</taxon>
        <taxon>Crustacea</taxon>
        <taxon>Multicrustacea</taxon>
        <taxon>Malacostraca</taxon>
        <taxon>Eumalacostraca</taxon>
        <taxon>Peracarida</taxon>
        <taxon>Isopoda</taxon>
        <taxon>Oniscidea</taxon>
        <taxon>Crinocheta</taxon>
        <taxon>Armadillidiidae</taxon>
        <taxon>Armadillidium</taxon>
    </lineage>
</organism>
<dbReference type="Proteomes" id="UP000326759">
    <property type="component" value="Unassembled WGS sequence"/>
</dbReference>
<evidence type="ECO:0000256" key="1">
    <source>
        <dbReference type="SAM" id="MobiDB-lite"/>
    </source>
</evidence>
<comment type="caution">
    <text evidence="2">The sequence shown here is derived from an EMBL/GenBank/DDBJ whole genome shotgun (WGS) entry which is preliminary data.</text>
</comment>
<dbReference type="EMBL" id="SEYY01023125">
    <property type="protein sequence ID" value="KAB7495077.1"/>
    <property type="molecule type" value="Genomic_DNA"/>
</dbReference>